<protein>
    <submittedName>
        <fullName evidence="3">WD repeat and HMG-box DNA-binding protein 1 (Acidic nucleoplasmic DNA-binding protein 1) (And-1)</fullName>
    </submittedName>
</protein>
<dbReference type="PANTHER" id="PTHR19932">
    <property type="entry name" value="WD REPEAT AND HMG-BOX DNA BINDING PROTEIN"/>
    <property type="match status" value="1"/>
</dbReference>
<dbReference type="Pfam" id="PF12341">
    <property type="entry name" value="Mcl1_mid"/>
    <property type="match status" value="1"/>
</dbReference>
<accession>A0ABP0I815</accession>
<dbReference type="GO" id="GO:0003677">
    <property type="term" value="F:DNA binding"/>
    <property type="evidence" value="ECO:0007669"/>
    <property type="project" value="UniProtKB-KW"/>
</dbReference>
<keyword evidence="4" id="KW-1185">Reference proteome</keyword>
<dbReference type="InterPro" id="IPR036322">
    <property type="entry name" value="WD40_repeat_dom_sf"/>
</dbReference>
<feature type="compositionally biased region" description="Basic and acidic residues" evidence="1">
    <location>
        <begin position="356"/>
        <end position="365"/>
    </location>
</feature>
<comment type="caution">
    <text evidence="3">The sequence shown here is derived from an EMBL/GenBank/DDBJ whole genome shotgun (WGS) entry which is preliminary data.</text>
</comment>
<dbReference type="EMBL" id="CAXAMM010002814">
    <property type="protein sequence ID" value="CAK8997564.1"/>
    <property type="molecule type" value="Genomic_DNA"/>
</dbReference>
<feature type="region of interest" description="Disordered" evidence="1">
    <location>
        <begin position="350"/>
        <end position="372"/>
    </location>
</feature>
<keyword evidence="3" id="KW-0238">DNA-binding</keyword>
<organism evidence="3 4">
    <name type="scientific">Durusdinium trenchii</name>
    <dbReference type="NCBI Taxonomy" id="1381693"/>
    <lineage>
        <taxon>Eukaryota</taxon>
        <taxon>Sar</taxon>
        <taxon>Alveolata</taxon>
        <taxon>Dinophyceae</taxon>
        <taxon>Suessiales</taxon>
        <taxon>Symbiodiniaceae</taxon>
        <taxon>Durusdinium</taxon>
    </lineage>
</organism>
<feature type="domain" description="WDHD1/CFT4 second beta-propeller" evidence="2">
    <location>
        <begin position="386"/>
        <end position="645"/>
    </location>
</feature>
<name>A0ABP0I815_9DINO</name>
<proteinExistence type="predicted"/>
<evidence type="ECO:0000256" key="1">
    <source>
        <dbReference type="SAM" id="MobiDB-lite"/>
    </source>
</evidence>
<dbReference type="Gene3D" id="2.130.10.10">
    <property type="entry name" value="YVTN repeat-like/Quinoprotein amine dehydrogenase"/>
    <property type="match status" value="1"/>
</dbReference>
<evidence type="ECO:0000259" key="2">
    <source>
        <dbReference type="Pfam" id="PF12341"/>
    </source>
</evidence>
<dbReference type="SUPFAM" id="SSF50978">
    <property type="entry name" value="WD40 repeat-like"/>
    <property type="match status" value="1"/>
</dbReference>
<dbReference type="InterPro" id="IPR022100">
    <property type="entry name" value="WDHD1/CFT4_beta-prop_2nd"/>
</dbReference>
<dbReference type="SMART" id="SM00320">
    <property type="entry name" value="WD40"/>
    <property type="match status" value="3"/>
</dbReference>
<gene>
    <name evidence="3" type="ORF">SCF082_LOCUS5256</name>
</gene>
<sequence length="741" mass="81087">MAGEVDPPVTESVFAQAVLAAAPHGGSCEVLRLAEGKLWTSGADGRLACSSHEGDTLSRNWAQKISKRLDSPTAAISLDGRLLAVAEETQAGFQVWVHELDAKGRMSLQKPRNAGRFTLNIRHLSWHQTLPYLCISTDDGKLDVWWEESQGSSTTASRRQLLKGLEGGVRCAALDPQSKLLAAAFTSGQLVILSFPEAAEKYRSTLWPKSVSGSGHLRLSWQPNGKRLALPGLRSLRLLPRDFGEVQELTGGHRYSTTMAVWSPSGEVLASASLEAVALWSNDCLQRIFEFKVEPSSFAWGGQLLAVGTKTGQVALLPALVHTDTANTTTGPSEKETKEEVAEVKEVSEVCSASEKQAEETKSADAEPSTPLEKRTELFQPAVQMKFQPGSTHRGRRRLLAWNEHGCLKLVIGSKHRLVEVDYYKCRDPSSLREIKADGVEIGALGPGLCALASSRHVAVHWAQSSFEHLVPDGQCVEALAVSRSFVAFFASPQRFLHIFTPAFTRIAELDMPHDIVSMVAFDQMLFCVFQAQPEVEPQLHFALFDLQKNDKICGCLPISPHSTLRWIGFSAEEQPLTLDSGGVLRAMLSTSSKSWIPVAEVGHECKLWPVEAGGGVLRCMEVRAGEEPQVAAQRLTTVPYNLPVGFESDAAAGALLKQLVRSKRGRSRSDAFSLQLFEEHVKLKDQELAYDVARCYLTQGSEQLSLARSMAEKSELHELALKLSQLIEGGERPAKRRLGS</sequence>
<dbReference type="InterPro" id="IPR001680">
    <property type="entry name" value="WD40_rpt"/>
</dbReference>
<dbReference type="InterPro" id="IPR015943">
    <property type="entry name" value="WD40/YVTN_repeat-like_dom_sf"/>
</dbReference>
<evidence type="ECO:0000313" key="4">
    <source>
        <dbReference type="Proteomes" id="UP001642464"/>
    </source>
</evidence>
<evidence type="ECO:0000313" key="3">
    <source>
        <dbReference type="EMBL" id="CAK8997564.1"/>
    </source>
</evidence>
<dbReference type="PANTHER" id="PTHR19932:SF10">
    <property type="entry name" value="WD REPEAT AND HMG-BOX DNA-BINDING PROTEIN 1"/>
    <property type="match status" value="1"/>
</dbReference>
<dbReference type="Proteomes" id="UP001642464">
    <property type="component" value="Unassembled WGS sequence"/>
</dbReference>
<reference evidence="3 4" key="1">
    <citation type="submission" date="2024-02" db="EMBL/GenBank/DDBJ databases">
        <authorList>
            <person name="Chen Y."/>
            <person name="Shah S."/>
            <person name="Dougan E. K."/>
            <person name="Thang M."/>
            <person name="Chan C."/>
        </authorList>
    </citation>
    <scope>NUCLEOTIDE SEQUENCE [LARGE SCALE GENOMIC DNA]</scope>
</reference>